<comment type="caution">
    <text evidence="1">The sequence shown here is derived from an EMBL/GenBank/DDBJ whole genome shotgun (WGS) entry which is preliminary data.</text>
</comment>
<sequence length="42" mass="4885">MFGSHDKLLLWIYPHNCTYGGVYFTTIFLKPNPNQLKTLLQA</sequence>
<evidence type="ECO:0000313" key="2">
    <source>
        <dbReference type="Proteomes" id="UP000003895"/>
    </source>
</evidence>
<organism evidence="1 2">
    <name type="scientific">Helicobacter pylori Hp H-45</name>
    <dbReference type="NCBI Taxonomy" id="992050"/>
    <lineage>
        <taxon>Bacteria</taxon>
        <taxon>Pseudomonadati</taxon>
        <taxon>Campylobacterota</taxon>
        <taxon>Epsilonproteobacteria</taxon>
        <taxon>Campylobacterales</taxon>
        <taxon>Helicobacteraceae</taxon>
        <taxon>Helicobacter</taxon>
    </lineage>
</organism>
<dbReference type="PATRIC" id="fig|992050.3.peg.1076"/>
<dbReference type="EMBL" id="AKOQ01000012">
    <property type="protein sequence ID" value="EJB67239.1"/>
    <property type="molecule type" value="Genomic_DNA"/>
</dbReference>
<proteinExistence type="predicted"/>
<dbReference type="AlphaFoldDB" id="I9TFJ5"/>
<evidence type="ECO:0000313" key="1">
    <source>
        <dbReference type="EMBL" id="EJB67239.1"/>
    </source>
</evidence>
<reference evidence="1 2" key="1">
    <citation type="journal article" date="2013" name="Pathog. Dis.">
        <title>Genome sequences of 65 Helicobacter pylori strains isolated from asymptomatic individuals and patients with gastric cancer, peptic ulcer disease, or gastritis.</title>
        <authorList>
            <person name="Blanchard T.G."/>
            <person name="Czinn S.J."/>
            <person name="Correa P."/>
            <person name="Nakazawa T."/>
            <person name="Keelan M."/>
            <person name="Morningstar L."/>
            <person name="Santana-Cruz I."/>
            <person name="Maroo A."/>
            <person name="McCracken C."/>
            <person name="Shefchek K."/>
            <person name="Daugherty S."/>
            <person name="Song Y."/>
            <person name="Fraser C.M."/>
            <person name="Fricke W.F."/>
        </authorList>
    </citation>
    <scope>NUCLEOTIDE SEQUENCE [LARGE SCALE GENOMIC DNA]</scope>
    <source>
        <strain evidence="1 2">Hp H-45</strain>
    </source>
</reference>
<dbReference type="Proteomes" id="UP000003895">
    <property type="component" value="Unassembled WGS sequence"/>
</dbReference>
<name>I9TFJ5_HELPX</name>
<protein>
    <submittedName>
        <fullName evidence="1">Uncharacterized protein</fullName>
    </submittedName>
</protein>
<gene>
    <name evidence="1" type="ORF">HPHPH45_1096</name>
</gene>
<accession>I9TFJ5</accession>